<evidence type="ECO:0000313" key="1">
    <source>
        <dbReference type="EMBL" id="KAB1153113.1"/>
    </source>
</evidence>
<dbReference type="AlphaFoldDB" id="A0A7J5A6M8"/>
<feature type="non-terminal residue" evidence="1">
    <location>
        <position position="51"/>
    </location>
</feature>
<dbReference type="EMBL" id="WAEM01000028">
    <property type="protein sequence ID" value="KAB1153113.1"/>
    <property type="molecule type" value="Genomic_DNA"/>
</dbReference>
<gene>
    <name evidence="1" type="ORF">F6464_14340</name>
</gene>
<dbReference type="Proteomes" id="UP000490922">
    <property type="component" value="Unassembled WGS sequence"/>
</dbReference>
<name>A0A7J5A6M8_9FLAO</name>
<protein>
    <submittedName>
        <fullName evidence="1">Galactose mutarotase</fullName>
    </submittedName>
</protein>
<keyword evidence="2" id="KW-1185">Reference proteome</keyword>
<proteinExistence type="predicted"/>
<reference evidence="1 2" key="1">
    <citation type="submission" date="2019-09" db="EMBL/GenBank/DDBJ databases">
        <title>Flavobacterium sp. nov., isolated from glacier ice.</title>
        <authorList>
            <person name="Liu Q."/>
        </authorList>
    </citation>
    <scope>NUCLEOTIDE SEQUENCE [LARGE SCALE GENOMIC DNA]</scope>
    <source>
        <strain evidence="1 2">NBRC 112527</strain>
    </source>
</reference>
<evidence type="ECO:0000313" key="2">
    <source>
        <dbReference type="Proteomes" id="UP000490922"/>
    </source>
</evidence>
<accession>A0A7J5A6M8</accession>
<sequence>MKIKTELEFNTKSFEKSFGLMTGGESVFSYQLVNKNGMELKIINLGATITE</sequence>
<organism evidence="1 2">
    <name type="scientific">Flavobacterium luteum</name>
    <dbReference type="NCBI Taxonomy" id="2026654"/>
    <lineage>
        <taxon>Bacteria</taxon>
        <taxon>Pseudomonadati</taxon>
        <taxon>Bacteroidota</taxon>
        <taxon>Flavobacteriia</taxon>
        <taxon>Flavobacteriales</taxon>
        <taxon>Flavobacteriaceae</taxon>
        <taxon>Flavobacterium</taxon>
    </lineage>
</organism>
<comment type="caution">
    <text evidence="1">The sequence shown here is derived from an EMBL/GenBank/DDBJ whole genome shotgun (WGS) entry which is preliminary data.</text>
</comment>